<sequence length="285" mass="32002">MRQQQTLNLKGKICSLSTPQVMGIMNVTPDSFYSDSRVQGEQAMRERIEQIISEGATMIDIGGCSTRPGSQQPSMLEEKERLIPALRLLRNEYPDLIVSVDTFHSTIARMAVEEYGVSIINDISGGEGDANMFATVAQLRVPYILMHLKGGLEHMHAQHTYTPNVETEVLDYFIERTDRLRKLGVKDIILDPGYGFSKTMSDNFRLFARAHQSLTSLQLPILVGVSRKRMVWKTLDITPEEALNGTTILHTIALLRGGVSILRVHDVRAAVEAVILTREVIQYNY</sequence>
<dbReference type="OrthoDB" id="9811744at2"/>
<evidence type="ECO:0000256" key="5">
    <source>
        <dbReference type="ARBA" id="ARBA00022679"/>
    </source>
</evidence>
<dbReference type="CDD" id="cd00739">
    <property type="entry name" value="DHPS"/>
    <property type="match status" value="1"/>
</dbReference>
<dbReference type="eggNOG" id="COG0294">
    <property type="taxonomic scope" value="Bacteria"/>
</dbReference>
<comment type="caution">
    <text evidence="10">The sequence shown here is derived from an EMBL/GenBank/DDBJ whole genome shotgun (WGS) entry which is preliminary data.</text>
</comment>
<name>A0A0A2G6H5_9PORP</name>
<dbReference type="Gene3D" id="3.20.20.20">
    <property type="entry name" value="Dihydropteroate synthase-like"/>
    <property type="match status" value="1"/>
</dbReference>
<evidence type="ECO:0000256" key="2">
    <source>
        <dbReference type="ARBA" id="ARBA00001946"/>
    </source>
</evidence>
<dbReference type="GO" id="GO:0004156">
    <property type="term" value="F:dihydropteroate synthase activity"/>
    <property type="evidence" value="ECO:0007669"/>
    <property type="project" value="UniProtKB-EC"/>
</dbReference>
<evidence type="ECO:0000256" key="4">
    <source>
        <dbReference type="ARBA" id="ARBA00012458"/>
    </source>
</evidence>
<comment type="cofactor">
    <cofactor evidence="2">
        <name>Mg(2+)</name>
        <dbReference type="ChEBI" id="CHEBI:18420"/>
    </cofactor>
</comment>
<protein>
    <recommendedName>
        <fullName evidence="4">dihydropteroate synthase</fullName>
        <ecNumber evidence="4">2.5.1.15</ecNumber>
    </recommendedName>
</protein>
<dbReference type="RefSeq" id="WP_036883534.1">
    <property type="nucleotide sequence ID" value="NZ_JQZW01000008.1"/>
</dbReference>
<dbReference type="GO" id="GO:0046656">
    <property type="term" value="P:folic acid biosynthetic process"/>
    <property type="evidence" value="ECO:0007669"/>
    <property type="project" value="UniProtKB-KW"/>
</dbReference>
<keyword evidence="8" id="KW-0289">Folate biosynthesis</keyword>
<dbReference type="PROSITE" id="PS50972">
    <property type="entry name" value="PTERIN_BINDING"/>
    <property type="match status" value="1"/>
</dbReference>
<evidence type="ECO:0000256" key="1">
    <source>
        <dbReference type="ARBA" id="ARBA00000012"/>
    </source>
</evidence>
<dbReference type="Proteomes" id="UP000030134">
    <property type="component" value="Unassembled WGS sequence"/>
</dbReference>
<evidence type="ECO:0000256" key="6">
    <source>
        <dbReference type="ARBA" id="ARBA00022723"/>
    </source>
</evidence>
<dbReference type="InterPro" id="IPR011005">
    <property type="entry name" value="Dihydropteroate_synth-like_sf"/>
</dbReference>
<gene>
    <name evidence="10" type="ORF">HQ36_03790</name>
</gene>
<proteinExistence type="predicted"/>
<evidence type="ECO:0000256" key="8">
    <source>
        <dbReference type="ARBA" id="ARBA00022909"/>
    </source>
</evidence>
<evidence type="ECO:0000259" key="9">
    <source>
        <dbReference type="PROSITE" id="PS50972"/>
    </source>
</evidence>
<dbReference type="PANTHER" id="PTHR20941:SF1">
    <property type="entry name" value="FOLIC ACID SYNTHESIS PROTEIN FOL1"/>
    <property type="match status" value="1"/>
</dbReference>
<organism evidence="10 11">
    <name type="scientific">Porphyromonas gingivicanis</name>
    <dbReference type="NCBI Taxonomy" id="266762"/>
    <lineage>
        <taxon>Bacteria</taxon>
        <taxon>Pseudomonadati</taxon>
        <taxon>Bacteroidota</taxon>
        <taxon>Bacteroidia</taxon>
        <taxon>Bacteroidales</taxon>
        <taxon>Porphyromonadaceae</taxon>
        <taxon>Porphyromonas</taxon>
    </lineage>
</organism>
<evidence type="ECO:0000313" key="11">
    <source>
        <dbReference type="Proteomes" id="UP000030134"/>
    </source>
</evidence>
<evidence type="ECO:0000256" key="7">
    <source>
        <dbReference type="ARBA" id="ARBA00022842"/>
    </source>
</evidence>
<dbReference type="PANTHER" id="PTHR20941">
    <property type="entry name" value="FOLATE SYNTHESIS PROTEINS"/>
    <property type="match status" value="1"/>
</dbReference>
<comment type="pathway">
    <text evidence="3">Cofactor biosynthesis; tetrahydrofolate biosynthesis; 7,8-dihydrofolate from 2-amino-4-hydroxy-6-hydroxymethyl-7,8-dihydropteridine diphosphate and 4-aminobenzoate: step 1/2.</text>
</comment>
<dbReference type="InterPro" id="IPR045031">
    <property type="entry name" value="DHP_synth-like"/>
</dbReference>
<reference evidence="10 11" key="1">
    <citation type="submission" date="2014-08" db="EMBL/GenBank/DDBJ databases">
        <title>Porphyromonas gingivicanis strain:COT-022_OH1391 Genome sequencing.</title>
        <authorList>
            <person name="Wallis C."/>
            <person name="Deusch O."/>
            <person name="O'Flynn C."/>
            <person name="Davis I."/>
            <person name="Jospin G."/>
            <person name="Darling A.E."/>
            <person name="Coil D.A."/>
            <person name="Alexiev A."/>
            <person name="Horsfall A."/>
            <person name="Kirkwood N."/>
            <person name="Harris S."/>
            <person name="Eisen J.A."/>
        </authorList>
    </citation>
    <scope>NUCLEOTIDE SEQUENCE [LARGE SCALE GENOMIC DNA]</scope>
    <source>
        <strain evidence="11">COT-022 OH1391</strain>
    </source>
</reference>
<dbReference type="GO" id="GO:0046654">
    <property type="term" value="P:tetrahydrofolate biosynthetic process"/>
    <property type="evidence" value="ECO:0007669"/>
    <property type="project" value="TreeGrafter"/>
</dbReference>
<dbReference type="Pfam" id="PF00809">
    <property type="entry name" value="Pterin_bind"/>
    <property type="match status" value="1"/>
</dbReference>
<dbReference type="NCBIfam" id="TIGR01496">
    <property type="entry name" value="DHPS"/>
    <property type="match status" value="1"/>
</dbReference>
<evidence type="ECO:0000313" key="10">
    <source>
        <dbReference type="EMBL" id="KGN98052.1"/>
    </source>
</evidence>
<dbReference type="EC" id="2.5.1.15" evidence="4"/>
<keyword evidence="11" id="KW-1185">Reference proteome</keyword>
<keyword evidence="5" id="KW-0808">Transferase</keyword>
<dbReference type="InterPro" id="IPR000489">
    <property type="entry name" value="Pterin-binding_dom"/>
</dbReference>
<dbReference type="SUPFAM" id="SSF51717">
    <property type="entry name" value="Dihydropteroate synthetase-like"/>
    <property type="match status" value="1"/>
</dbReference>
<accession>A0A0A2G6H5</accession>
<dbReference type="PROSITE" id="PS00793">
    <property type="entry name" value="DHPS_2"/>
    <property type="match status" value="1"/>
</dbReference>
<dbReference type="EMBL" id="JQZW01000008">
    <property type="protein sequence ID" value="KGN98052.1"/>
    <property type="molecule type" value="Genomic_DNA"/>
</dbReference>
<dbReference type="AlphaFoldDB" id="A0A0A2G6H5"/>
<keyword evidence="7" id="KW-0460">Magnesium</keyword>
<keyword evidence="6" id="KW-0479">Metal-binding</keyword>
<feature type="domain" description="Pterin-binding" evidence="9">
    <location>
        <begin position="19"/>
        <end position="275"/>
    </location>
</feature>
<evidence type="ECO:0000256" key="3">
    <source>
        <dbReference type="ARBA" id="ARBA00004763"/>
    </source>
</evidence>
<dbReference type="InterPro" id="IPR006390">
    <property type="entry name" value="DHP_synth_dom"/>
</dbReference>
<comment type="catalytic activity">
    <reaction evidence="1">
        <text>(7,8-dihydropterin-6-yl)methyl diphosphate + 4-aminobenzoate = 7,8-dihydropteroate + diphosphate</text>
        <dbReference type="Rhea" id="RHEA:19949"/>
        <dbReference type="ChEBI" id="CHEBI:17836"/>
        <dbReference type="ChEBI" id="CHEBI:17839"/>
        <dbReference type="ChEBI" id="CHEBI:33019"/>
        <dbReference type="ChEBI" id="CHEBI:72950"/>
        <dbReference type="EC" id="2.5.1.15"/>
    </reaction>
</comment>
<dbReference type="STRING" id="266762.HQ36_03790"/>
<dbReference type="GO" id="GO:0046872">
    <property type="term" value="F:metal ion binding"/>
    <property type="evidence" value="ECO:0007669"/>
    <property type="project" value="UniProtKB-KW"/>
</dbReference>
<dbReference type="GO" id="GO:0005829">
    <property type="term" value="C:cytosol"/>
    <property type="evidence" value="ECO:0007669"/>
    <property type="project" value="TreeGrafter"/>
</dbReference>